<protein>
    <submittedName>
        <fullName evidence="1">Uncharacterized protein</fullName>
    </submittedName>
</protein>
<gene>
    <name evidence="1" type="ORF">L1987_01200</name>
</gene>
<evidence type="ECO:0000313" key="2">
    <source>
        <dbReference type="Proteomes" id="UP001056120"/>
    </source>
</evidence>
<name>A0ACB9K480_9ASTR</name>
<dbReference type="Proteomes" id="UP001056120">
    <property type="component" value="Linkage Group LG01"/>
</dbReference>
<accession>A0ACB9K480</accession>
<sequence>MDMIMVKNVPFVYQSLATLRFFLAHMYMCSGCAKVLRFQMNRCPICRQPVERLLEIKGLEDHLGDMDFKFAGTRNGITTIQLDIKPVGIPLYIICWILGSLSEQPLKFVVNLVKTKTSKDVWDKLQTKTNKDFTSKDVGDKLQTIYGPPLQDAAAAAANVDDETIIMIYRKWQHQRRKEEEMSITGVTGMRSWLGFPTLPFLSDGYKPNRPRRLIISSENLKPISDLEVKIKHAQGKEKVGGWRRSDALVKAWILSSLSQETLKYVIKPNKDHSTAEQVWKELRTIYGPLSPLAEGRIRLLEDMRDEEEKKVRIVRVKRSLYSAILTRDFEKVESVLREKVVTLSDKITISGNTALHVAVATTNKDKEFLKKMLDMATQDNLQPLDRRNSQGSTLLHVAAIVGNTEAAKMLVEKNQYLLYLRDNEDQTPVARALSNMHTHTYRYLWESSLRHRDIELDDIGDCELLVNIISSKDYESAYSLLYQTNRLPKETDTVLMAIAQNFPTELNFWESIVSAGAESSVEVLVGTLSRQFHGSNFSLSFRSEVFSAKRISNELWSEVWFQPFQVIKPNVWISSYVVLAAPYVQVI</sequence>
<comment type="caution">
    <text evidence="1">The sequence shown here is derived from an EMBL/GenBank/DDBJ whole genome shotgun (WGS) entry which is preliminary data.</text>
</comment>
<reference evidence="2" key="1">
    <citation type="journal article" date="2022" name="Mol. Ecol. Resour.">
        <title>The genomes of chicory, endive, great burdock and yacon provide insights into Asteraceae palaeo-polyploidization history and plant inulin production.</title>
        <authorList>
            <person name="Fan W."/>
            <person name="Wang S."/>
            <person name="Wang H."/>
            <person name="Wang A."/>
            <person name="Jiang F."/>
            <person name="Liu H."/>
            <person name="Zhao H."/>
            <person name="Xu D."/>
            <person name="Zhang Y."/>
        </authorList>
    </citation>
    <scope>NUCLEOTIDE SEQUENCE [LARGE SCALE GENOMIC DNA]</scope>
    <source>
        <strain evidence="2">cv. Yunnan</strain>
    </source>
</reference>
<reference evidence="1 2" key="2">
    <citation type="journal article" date="2022" name="Mol. Ecol. Resour.">
        <title>The genomes of chicory, endive, great burdock and yacon provide insights into Asteraceae paleo-polyploidization history and plant inulin production.</title>
        <authorList>
            <person name="Fan W."/>
            <person name="Wang S."/>
            <person name="Wang H."/>
            <person name="Wang A."/>
            <person name="Jiang F."/>
            <person name="Liu H."/>
            <person name="Zhao H."/>
            <person name="Xu D."/>
            <person name="Zhang Y."/>
        </authorList>
    </citation>
    <scope>NUCLEOTIDE SEQUENCE [LARGE SCALE GENOMIC DNA]</scope>
    <source>
        <strain evidence="2">cv. Yunnan</strain>
        <tissue evidence="1">Leaves</tissue>
    </source>
</reference>
<proteinExistence type="predicted"/>
<organism evidence="1 2">
    <name type="scientific">Smallanthus sonchifolius</name>
    <dbReference type="NCBI Taxonomy" id="185202"/>
    <lineage>
        <taxon>Eukaryota</taxon>
        <taxon>Viridiplantae</taxon>
        <taxon>Streptophyta</taxon>
        <taxon>Embryophyta</taxon>
        <taxon>Tracheophyta</taxon>
        <taxon>Spermatophyta</taxon>
        <taxon>Magnoliopsida</taxon>
        <taxon>eudicotyledons</taxon>
        <taxon>Gunneridae</taxon>
        <taxon>Pentapetalae</taxon>
        <taxon>asterids</taxon>
        <taxon>campanulids</taxon>
        <taxon>Asterales</taxon>
        <taxon>Asteraceae</taxon>
        <taxon>Asteroideae</taxon>
        <taxon>Heliantheae alliance</taxon>
        <taxon>Millerieae</taxon>
        <taxon>Smallanthus</taxon>
    </lineage>
</organism>
<keyword evidence="2" id="KW-1185">Reference proteome</keyword>
<dbReference type="EMBL" id="CM042018">
    <property type="protein sequence ID" value="KAI3827131.1"/>
    <property type="molecule type" value="Genomic_DNA"/>
</dbReference>
<evidence type="ECO:0000313" key="1">
    <source>
        <dbReference type="EMBL" id="KAI3827131.1"/>
    </source>
</evidence>